<reference evidence="6" key="1">
    <citation type="submission" date="2016-05" db="EMBL/GenBank/DDBJ databases">
        <title>Paenibacillus oryzae. sp. nov., isolated from the rice root.</title>
        <authorList>
            <person name="Zhang J."/>
            <person name="Zhang X."/>
        </authorList>
    </citation>
    <scope>NUCLEOTIDE SEQUENCE [LARGE SCALE GENOMIC DNA]</scope>
    <source>
        <strain evidence="6">KCTC13222</strain>
    </source>
</reference>
<proteinExistence type="inferred from homology"/>
<evidence type="ECO:0000256" key="1">
    <source>
        <dbReference type="ARBA" id="ARBA00010990"/>
    </source>
</evidence>
<dbReference type="Pfam" id="PF01648">
    <property type="entry name" value="ACPS"/>
    <property type="match status" value="1"/>
</dbReference>
<organism evidence="5 6">
    <name type="scientific">Paenibacillus pectinilyticus</name>
    <dbReference type="NCBI Taxonomy" id="512399"/>
    <lineage>
        <taxon>Bacteria</taxon>
        <taxon>Bacillati</taxon>
        <taxon>Bacillota</taxon>
        <taxon>Bacilli</taxon>
        <taxon>Bacillales</taxon>
        <taxon>Paenibacillaceae</taxon>
        <taxon>Paenibacillus</taxon>
    </lineage>
</organism>
<comment type="similarity">
    <text evidence="1">Belongs to the P-Pant transferase superfamily. Gsp/Sfp/HetI/AcpT family.</text>
</comment>
<dbReference type="InterPro" id="IPR008278">
    <property type="entry name" value="4-PPantetheinyl_Trfase_dom"/>
</dbReference>
<dbReference type="Gene3D" id="3.90.470.20">
    <property type="entry name" value="4'-phosphopantetheinyl transferase domain"/>
    <property type="match status" value="2"/>
</dbReference>
<dbReference type="EMBL" id="LYPC01000028">
    <property type="protein sequence ID" value="OCT11526.1"/>
    <property type="molecule type" value="Genomic_DNA"/>
</dbReference>
<dbReference type="GO" id="GO:0000287">
    <property type="term" value="F:magnesium ion binding"/>
    <property type="evidence" value="ECO:0007669"/>
    <property type="project" value="InterPro"/>
</dbReference>
<dbReference type="RefSeq" id="WP_065858647.1">
    <property type="nucleotide sequence ID" value="NZ_LYPC01000028.1"/>
</dbReference>
<dbReference type="Proteomes" id="UP000093309">
    <property type="component" value="Unassembled WGS sequence"/>
</dbReference>
<dbReference type="InterPro" id="IPR037143">
    <property type="entry name" value="4-PPantetheinyl_Trfase_dom_sf"/>
</dbReference>
<accession>A0A1C0ZTX2</accession>
<dbReference type="PANTHER" id="PTHR12215:SF10">
    <property type="entry name" value="L-AMINOADIPATE-SEMIALDEHYDE DEHYDROGENASE-PHOSPHOPANTETHEINYL TRANSFERASE"/>
    <property type="match status" value="1"/>
</dbReference>
<dbReference type="AlphaFoldDB" id="A0A1C0ZTX2"/>
<evidence type="ECO:0000259" key="4">
    <source>
        <dbReference type="Pfam" id="PF22624"/>
    </source>
</evidence>
<feature type="domain" description="4'-phosphopantetheinyl transferase" evidence="3">
    <location>
        <begin position="111"/>
        <end position="193"/>
    </location>
</feature>
<keyword evidence="2" id="KW-0808">Transferase</keyword>
<dbReference type="SUPFAM" id="SSF56214">
    <property type="entry name" value="4'-phosphopantetheinyl transferase"/>
    <property type="match status" value="2"/>
</dbReference>
<evidence type="ECO:0000313" key="5">
    <source>
        <dbReference type="EMBL" id="OCT11526.1"/>
    </source>
</evidence>
<sequence length="286" mass="32579">MKSNEVITIAHVYILPVTSISLEDVAEGLNYISEEKRARLHRFRRRGDLIRGLWADLLLRCTIIEDLHMDNAQIQFELNAYGKPRLSGVSDYHFNVSHAGEWVTCLVDSEPVGVDVEQVQAFDEGIAQSYFAQEEYRYVMEGADSEEKQQRFYQIWTAKESYIKAVGKGLSLPLQDFSVMTADGVEGVKWLGDEVWQFNSFKLDQHAKLPPDLHIELPSEQHLELISDIPSDVPTNLRQQALSPRPSNAYTARYFLTTCCKPTANRLEPVQLTPSHLLAKLRSANR</sequence>
<gene>
    <name evidence="5" type="ORF">A8709_07630</name>
</gene>
<dbReference type="OrthoDB" id="9808281at2"/>
<dbReference type="GO" id="GO:0005829">
    <property type="term" value="C:cytosol"/>
    <property type="evidence" value="ECO:0007669"/>
    <property type="project" value="TreeGrafter"/>
</dbReference>
<dbReference type="GO" id="GO:0019878">
    <property type="term" value="P:lysine biosynthetic process via aminoadipic acid"/>
    <property type="evidence" value="ECO:0007669"/>
    <property type="project" value="TreeGrafter"/>
</dbReference>
<dbReference type="PANTHER" id="PTHR12215">
    <property type="entry name" value="PHOSPHOPANTETHEINE TRANSFERASE"/>
    <property type="match status" value="1"/>
</dbReference>
<dbReference type="InterPro" id="IPR050559">
    <property type="entry name" value="P-Pant_transferase_sf"/>
</dbReference>
<comment type="caution">
    <text evidence="5">The sequence shown here is derived from an EMBL/GenBank/DDBJ whole genome shotgun (WGS) entry which is preliminary data.</text>
</comment>
<dbReference type="Pfam" id="PF22624">
    <property type="entry name" value="AASDHPPT_N"/>
    <property type="match status" value="1"/>
</dbReference>
<name>A0A1C0ZTX2_9BACL</name>
<evidence type="ECO:0000256" key="2">
    <source>
        <dbReference type="ARBA" id="ARBA00022679"/>
    </source>
</evidence>
<dbReference type="GO" id="GO:0008897">
    <property type="term" value="F:holo-[acyl-carrier-protein] synthase activity"/>
    <property type="evidence" value="ECO:0007669"/>
    <property type="project" value="InterPro"/>
</dbReference>
<evidence type="ECO:0000313" key="6">
    <source>
        <dbReference type="Proteomes" id="UP000093309"/>
    </source>
</evidence>
<evidence type="ECO:0000259" key="3">
    <source>
        <dbReference type="Pfam" id="PF01648"/>
    </source>
</evidence>
<dbReference type="InterPro" id="IPR055066">
    <property type="entry name" value="AASDHPPT_N"/>
</dbReference>
<dbReference type="STRING" id="512399.A8709_07630"/>
<protein>
    <submittedName>
        <fullName evidence="5">Uncharacterized protein</fullName>
    </submittedName>
</protein>
<feature type="domain" description="4'-phosphopantetheinyl transferase N-terminal" evidence="4">
    <location>
        <begin position="27"/>
        <end position="104"/>
    </location>
</feature>
<keyword evidence="6" id="KW-1185">Reference proteome</keyword>